<reference evidence="1 2" key="2">
    <citation type="submission" date="2019-05" db="EMBL/GenBank/DDBJ databases">
        <title>Glycomyces buryatensis sp. nov.</title>
        <authorList>
            <person name="Nikitina E."/>
        </authorList>
    </citation>
    <scope>NUCLEOTIDE SEQUENCE [LARGE SCALE GENOMIC DNA]</scope>
    <source>
        <strain evidence="1 2">18</strain>
    </source>
</reference>
<keyword evidence="2" id="KW-1185">Reference proteome</keyword>
<accession>A0A4S8QEE8</accession>
<organism evidence="1 2">
    <name type="scientific">Glycomyces buryatensis</name>
    <dbReference type="NCBI Taxonomy" id="2570927"/>
    <lineage>
        <taxon>Bacteria</taxon>
        <taxon>Bacillati</taxon>
        <taxon>Actinomycetota</taxon>
        <taxon>Actinomycetes</taxon>
        <taxon>Glycomycetales</taxon>
        <taxon>Glycomycetaceae</taxon>
        <taxon>Glycomyces</taxon>
    </lineage>
</organism>
<protein>
    <submittedName>
        <fullName evidence="1">Uncharacterized protein</fullName>
    </submittedName>
</protein>
<dbReference type="EMBL" id="STGY01000009">
    <property type="protein sequence ID" value="THV42997.1"/>
    <property type="molecule type" value="Genomic_DNA"/>
</dbReference>
<evidence type="ECO:0000313" key="1">
    <source>
        <dbReference type="EMBL" id="THV42997.1"/>
    </source>
</evidence>
<gene>
    <name evidence="1" type="ORF">FAB82_03320</name>
</gene>
<proteinExistence type="predicted"/>
<name>A0A4S8QEE8_9ACTN</name>
<reference evidence="2" key="1">
    <citation type="submission" date="2019-04" db="EMBL/GenBank/DDBJ databases">
        <title>Nocardioides xinjiangensis sp. nov.</title>
        <authorList>
            <person name="Liu S."/>
        </authorList>
    </citation>
    <scope>NUCLEOTIDE SEQUENCE [LARGE SCALE GENOMIC DNA]</scope>
    <source>
        <strain evidence="2">18</strain>
    </source>
</reference>
<evidence type="ECO:0000313" key="2">
    <source>
        <dbReference type="Proteomes" id="UP000308760"/>
    </source>
</evidence>
<dbReference type="AlphaFoldDB" id="A0A4S8QEE8"/>
<sequence>MAAISISELPARLARSGYGSAHYSIGVARRDSICVLQAGDSWVVCPKYEGHMTTVGRFSDEYEACEYVHRLLTDELFRADADGGKGNPSLVEYFAEERVPVEEQIRSLGVGTAHFSIGEVRDNAWCLVKEEGRWLVFLMKDGRRTSIRDHRWDFTAAELSFRILIKLWRRERLNAGVSAEELAADR</sequence>
<dbReference type="Proteomes" id="UP000308760">
    <property type="component" value="Unassembled WGS sequence"/>
</dbReference>
<dbReference type="OrthoDB" id="275232at2"/>
<comment type="caution">
    <text evidence="1">The sequence shown here is derived from an EMBL/GenBank/DDBJ whole genome shotgun (WGS) entry which is preliminary data.</text>
</comment>
<dbReference type="RefSeq" id="WP_136533128.1">
    <property type="nucleotide sequence ID" value="NZ_STGY01000009.1"/>
</dbReference>